<protein>
    <recommendedName>
        <fullName evidence="1">F-box domain-containing protein</fullName>
    </recommendedName>
</protein>
<dbReference type="OrthoDB" id="2788229at2759"/>
<evidence type="ECO:0000313" key="3">
    <source>
        <dbReference type="Proteomes" id="UP000813824"/>
    </source>
</evidence>
<dbReference type="Proteomes" id="UP000813824">
    <property type="component" value="Unassembled WGS sequence"/>
</dbReference>
<dbReference type="PROSITE" id="PS50181">
    <property type="entry name" value="FBOX"/>
    <property type="match status" value="1"/>
</dbReference>
<name>A0A8K0UVI1_9AGAR</name>
<comment type="caution">
    <text evidence="2">The sequence shown here is derived from an EMBL/GenBank/DDBJ whole genome shotgun (WGS) entry which is preliminary data.</text>
</comment>
<dbReference type="EMBL" id="JAEVFJ010000007">
    <property type="protein sequence ID" value="KAH8103558.1"/>
    <property type="molecule type" value="Genomic_DNA"/>
</dbReference>
<sequence length="434" mass="49549">MPPTDLPREVISIILSDADKRTLTNCSRVSREWLVLATKCLYHEVEIRGNAQLASFLEILSTTKFLPLHVKKLVFKPLGDAMIEIDAYTLATILDQLPLVQSLAFPGASIAQVTNRTQIAALKSRAPRRIKYLSLDCITFNPMAYQWIKIPHGEGHYQHEYGMLLEVHRILLLFSSIERLHLETRDYLWVVDRFSDLEVLNDCPRLNTRVNSMVLNADACVMDMMRKSAVSQTLTTLQCMPYEESTVRALQGFLGACPELMNLRFVQYSPEGPDTNDLPTPSFNLSHNRRLQSIYFEARLIPSPNPVHFATLYLTSWLRTLETVKSKTFREITLDLQMPLPPPNIPYVGNFGDKVIIQKHQENDFQTGWSVLDTALDRFPSLRVVRITASAYAGTIFARKGKHVDLWEGVSESIVSLMPRMNRRNLLKFETVIL</sequence>
<organism evidence="2 3">
    <name type="scientific">Cristinia sonorae</name>
    <dbReference type="NCBI Taxonomy" id="1940300"/>
    <lineage>
        <taxon>Eukaryota</taxon>
        <taxon>Fungi</taxon>
        <taxon>Dikarya</taxon>
        <taxon>Basidiomycota</taxon>
        <taxon>Agaricomycotina</taxon>
        <taxon>Agaricomycetes</taxon>
        <taxon>Agaricomycetidae</taxon>
        <taxon>Agaricales</taxon>
        <taxon>Pleurotineae</taxon>
        <taxon>Stephanosporaceae</taxon>
        <taxon>Cristinia</taxon>
    </lineage>
</organism>
<reference evidence="2" key="1">
    <citation type="journal article" date="2021" name="New Phytol.">
        <title>Evolutionary innovations through gain and loss of genes in the ectomycorrhizal Boletales.</title>
        <authorList>
            <person name="Wu G."/>
            <person name="Miyauchi S."/>
            <person name="Morin E."/>
            <person name="Kuo A."/>
            <person name="Drula E."/>
            <person name="Varga T."/>
            <person name="Kohler A."/>
            <person name="Feng B."/>
            <person name="Cao Y."/>
            <person name="Lipzen A."/>
            <person name="Daum C."/>
            <person name="Hundley H."/>
            <person name="Pangilinan J."/>
            <person name="Johnson J."/>
            <person name="Barry K."/>
            <person name="LaButti K."/>
            <person name="Ng V."/>
            <person name="Ahrendt S."/>
            <person name="Min B."/>
            <person name="Choi I.G."/>
            <person name="Park H."/>
            <person name="Plett J.M."/>
            <person name="Magnuson J."/>
            <person name="Spatafora J.W."/>
            <person name="Nagy L.G."/>
            <person name="Henrissat B."/>
            <person name="Grigoriev I.V."/>
            <person name="Yang Z.L."/>
            <person name="Xu J."/>
            <person name="Martin F.M."/>
        </authorList>
    </citation>
    <scope>NUCLEOTIDE SEQUENCE</scope>
    <source>
        <strain evidence="2">KKN 215</strain>
    </source>
</reference>
<dbReference type="InterPro" id="IPR036047">
    <property type="entry name" value="F-box-like_dom_sf"/>
</dbReference>
<dbReference type="InterPro" id="IPR032675">
    <property type="entry name" value="LRR_dom_sf"/>
</dbReference>
<dbReference type="SUPFAM" id="SSF81383">
    <property type="entry name" value="F-box domain"/>
    <property type="match status" value="1"/>
</dbReference>
<dbReference type="Gene3D" id="3.80.10.10">
    <property type="entry name" value="Ribonuclease Inhibitor"/>
    <property type="match status" value="1"/>
</dbReference>
<gene>
    <name evidence="2" type="ORF">BXZ70DRAFT_739061</name>
</gene>
<dbReference type="InterPro" id="IPR001810">
    <property type="entry name" value="F-box_dom"/>
</dbReference>
<dbReference type="Pfam" id="PF12937">
    <property type="entry name" value="F-box-like"/>
    <property type="match status" value="1"/>
</dbReference>
<accession>A0A8K0UVI1</accession>
<dbReference type="AlphaFoldDB" id="A0A8K0UVI1"/>
<evidence type="ECO:0000259" key="1">
    <source>
        <dbReference type="PROSITE" id="PS50181"/>
    </source>
</evidence>
<proteinExistence type="predicted"/>
<feature type="domain" description="F-box" evidence="1">
    <location>
        <begin position="1"/>
        <end position="45"/>
    </location>
</feature>
<evidence type="ECO:0000313" key="2">
    <source>
        <dbReference type="EMBL" id="KAH8103558.1"/>
    </source>
</evidence>
<keyword evidence="3" id="KW-1185">Reference proteome</keyword>